<feature type="signal peptide" evidence="4">
    <location>
        <begin position="1"/>
        <end position="19"/>
    </location>
</feature>
<keyword evidence="7" id="KW-1185">Reference proteome</keyword>
<dbReference type="GO" id="GO:0009279">
    <property type="term" value="C:cell outer membrane"/>
    <property type="evidence" value="ECO:0007669"/>
    <property type="project" value="UniProtKB-SubCell"/>
</dbReference>
<name>A0A6N8JDA2_9BACT</name>
<dbReference type="InterPro" id="IPR036942">
    <property type="entry name" value="Beta-barrel_TonB_sf"/>
</dbReference>
<dbReference type="RefSeq" id="WP_157301914.1">
    <property type="nucleotide sequence ID" value="NZ_BAAAZB010000026.1"/>
</dbReference>
<evidence type="ECO:0000256" key="2">
    <source>
        <dbReference type="ARBA" id="ARBA00023136"/>
    </source>
</evidence>
<keyword evidence="6" id="KW-0675">Receptor</keyword>
<dbReference type="Pfam" id="PF14905">
    <property type="entry name" value="OMP_b-brl_3"/>
    <property type="match status" value="1"/>
</dbReference>
<evidence type="ECO:0000256" key="1">
    <source>
        <dbReference type="ARBA" id="ARBA00004442"/>
    </source>
</evidence>
<organism evidence="6 7">
    <name type="scientific">Chitinophaga oryziterrae</name>
    <dbReference type="NCBI Taxonomy" id="1031224"/>
    <lineage>
        <taxon>Bacteria</taxon>
        <taxon>Pseudomonadati</taxon>
        <taxon>Bacteroidota</taxon>
        <taxon>Chitinophagia</taxon>
        <taxon>Chitinophagales</taxon>
        <taxon>Chitinophagaceae</taxon>
        <taxon>Chitinophaga</taxon>
    </lineage>
</organism>
<keyword evidence="2" id="KW-0472">Membrane</keyword>
<comment type="caution">
    <text evidence="6">The sequence shown here is derived from an EMBL/GenBank/DDBJ whole genome shotgun (WGS) entry which is preliminary data.</text>
</comment>
<dbReference type="AlphaFoldDB" id="A0A6N8JDA2"/>
<keyword evidence="3" id="KW-0998">Cell outer membrane</keyword>
<dbReference type="Gene3D" id="2.170.130.10">
    <property type="entry name" value="TonB-dependent receptor, plug domain"/>
    <property type="match status" value="1"/>
</dbReference>
<dbReference type="OrthoDB" id="905812at2"/>
<sequence>MRILPAIFVCVLSVLNASAQISLNGKITDEDGQPIAFATITLSGGNIKSVAVLADSLGVFRFQHIIAGQYQAQFSHINYIQQQFLLSAFHDTIVKVIMRPKASQLKEVKVTGNKPLFERKIDRFVFNVENSLAAERGDALDVLSVTPAVSVQNESVGIAGKGGVSFMINGKMVQFSGTDLVSYLRAIPSDAIEKIEVITSPPAQYSAEGNSGIINIVLKKNRSDFWSSTLRSSYSQSTYPTGTAGVNFDYKKQQLSLSAGANYTNGSNAAIERPLVEYTDQTWYGYSSRRDYSENYNARLLADYDISSRWNIGTQVFYSRSMPHSVDNSITNITSAGSTRIDSMLFGSGRSTRDGYNLSVNANTTYKLDSNGARLMLDFDYYSSERDNDRIFTSNSYDSAYHFFRGSNWYSSNLGQNTFDNYSINLDIAHRIGSLNVNYGARYLASRSVNNLNSYASLADTNILFRNNDQFVFDESTGAVFASADKSLTEKIEARIGLRAELTHTKGVSNTLQETYRNDYFNLFPTFYISYRHDDNNTFSFNYGRRIERPSYQSLNPFARYINRNYYSVGNPFLLPSFVNNLEFNYDHKDFLGVSSYLSFSSNVAAQIAIPDAITKLVVDTMQNSYDAFNAGVNIFYIFKKIKWLESINQLTVFYQNIDQKVAFLPQKENGVAFSFNMDNTIKISRNLSAQAGIWYAAPQFMGIYKQSDRYNLTGGLRWKLWKSKASLSLTVNDMLKRSQARLSSTVGGVIQHYNNYYDSRYFRVAFQYKFGNQKINTKQRDFRNEDEKQRSR</sequence>
<proteinExistence type="predicted"/>
<evidence type="ECO:0000259" key="5">
    <source>
        <dbReference type="Pfam" id="PF14905"/>
    </source>
</evidence>
<feature type="domain" description="Outer membrane protein beta-barrel" evidence="5">
    <location>
        <begin position="367"/>
        <end position="769"/>
    </location>
</feature>
<evidence type="ECO:0000256" key="3">
    <source>
        <dbReference type="ARBA" id="ARBA00023237"/>
    </source>
</evidence>
<dbReference type="PANTHER" id="PTHR40980:SF4">
    <property type="entry name" value="TONB-DEPENDENT RECEPTOR-LIKE BETA-BARREL DOMAIN-CONTAINING PROTEIN"/>
    <property type="match status" value="1"/>
</dbReference>
<dbReference type="Pfam" id="PF13620">
    <property type="entry name" value="CarboxypepD_reg"/>
    <property type="match status" value="1"/>
</dbReference>
<dbReference type="Gene3D" id="2.40.170.20">
    <property type="entry name" value="TonB-dependent receptor, beta-barrel domain"/>
    <property type="match status" value="1"/>
</dbReference>
<dbReference type="InterPro" id="IPR008969">
    <property type="entry name" value="CarboxyPept-like_regulatory"/>
</dbReference>
<evidence type="ECO:0000313" key="7">
    <source>
        <dbReference type="Proteomes" id="UP000468388"/>
    </source>
</evidence>
<dbReference type="Gene3D" id="2.60.40.1120">
    <property type="entry name" value="Carboxypeptidase-like, regulatory domain"/>
    <property type="match status" value="1"/>
</dbReference>
<dbReference type="Proteomes" id="UP000468388">
    <property type="component" value="Unassembled WGS sequence"/>
</dbReference>
<reference evidence="6 7" key="1">
    <citation type="submission" date="2019-12" db="EMBL/GenBank/DDBJ databases">
        <title>The draft genomic sequence of strain Chitinophaga oryziterrae JCM 16595.</title>
        <authorList>
            <person name="Zhang X."/>
        </authorList>
    </citation>
    <scope>NUCLEOTIDE SEQUENCE [LARGE SCALE GENOMIC DNA]</scope>
    <source>
        <strain evidence="6 7">JCM 16595</strain>
    </source>
</reference>
<accession>A0A6N8JDA2</accession>
<gene>
    <name evidence="6" type="ORF">GO495_22090</name>
</gene>
<dbReference type="SUPFAM" id="SSF49464">
    <property type="entry name" value="Carboxypeptidase regulatory domain-like"/>
    <property type="match status" value="1"/>
</dbReference>
<feature type="chain" id="PRO_5026758839" evidence="4">
    <location>
        <begin position="20"/>
        <end position="793"/>
    </location>
</feature>
<dbReference type="EMBL" id="WRXO01000007">
    <property type="protein sequence ID" value="MVT43305.1"/>
    <property type="molecule type" value="Genomic_DNA"/>
</dbReference>
<dbReference type="InterPro" id="IPR041700">
    <property type="entry name" value="OMP_b-brl_3"/>
</dbReference>
<dbReference type="InterPro" id="IPR037066">
    <property type="entry name" value="Plug_dom_sf"/>
</dbReference>
<comment type="subcellular location">
    <subcellularLocation>
        <location evidence="1">Cell outer membrane</location>
    </subcellularLocation>
</comment>
<dbReference type="PANTHER" id="PTHR40980">
    <property type="entry name" value="PLUG DOMAIN-CONTAINING PROTEIN"/>
    <property type="match status" value="1"/>
</dbReference>
<protein>
    <submittedName>
        <fullName evidence="6">TonB-dependent receptor</fullName>
    </submittedName>
</protein>
<evidence type="ECO:0000313" key="6">
    <source>
        <dbReference type="EMBL" id="MVT43305.1"/>
    </source>
</evidence>
<keyword evidence="4" id="KW-0732">Signal</keyword>
<evidence type="ECO:0000256" key="4">
    <source>
        <dbReference type="SAM" id="SignalP"/>
    </source>
</evidence>
<dbReference type="SUPFAM" id="SSF56935">
    <property type="entry name" value="Porins"/>
    <property type="match status" value="1"/>
</dbReference>